<dbReference type="Proteomes" id="UP000002620">
    <property type="component" value="Chromosome"/>
</dbReference>
<dbReference type="InterPro" id="IPR013033">
    <property type="entry name" value="MinC"/>
</dbReference>
<dbReference type="InterPro" id="IPR016098">
    <property type="entry name" value="CAP/MinC_C"/>
</dbReference>
<keyword evidence="3" id="KW-0131">Cell cycle</keyword>
<reference evidence="6 7" key="1">
    <citation type="submission" date="2009-10" db="EMBL/GenBank/DDBJ databases">
        <title>Complete sequence of chromosome of Ammonifex degensii KC4.</title>
        <authorList>
            <consortium name="US DOE Joint Genome Institute"/>
            <person name="Kerfeld C."/>
            <person name="Goodner B."/>
            <person name="Huber H."/>
            <person name="Stetter K."/>
            <person name="Lucas S."/>
            <person name="Copeland A."/>
            <person name="Lapidus A."/>
            <person name="Glavina del Rio T."/>
            <person name="Dalin E."/>
            <person name="Tice H."/>
            <person name="Bruce D."/>
            <person name="Goodwin L."/>
            <person name="Pitluck S."/>
            <person name="Saunders E."/>
            <person name="Brettin T."/>
            <person name="Detter J.C."/>
            <person name="Han C."/>
            <person name="Larimer F."/>
            <person name="Land M."/>
            <person name="Hauser L."/>
            <person name="Kyrpides N."/>
            <person name="Ovchinnikova G."/>
            <person name="Richardson P."/>
        </authorList>
    </citation>
    <scope>NUCLEOTIDE SEQUENCE [LARGE SCALE GENOMIC DNA]</scope>
    <source>
        <strain evidence="7">DSM 10501 / KC4</strain>
    </source>
</reference>
<accession>C9R8K1</accession>
<evidence type="ECO:0000259" key="5">
    <source>
        <dbReference type="Pfam" id="PF03775"/>
    </source>
</evidence>
<organism evidence="6 7">
    <name type="scientific">Ammonifex degensii (strain DSM 10501 / KC4)</name>
    <dbReference type="NCBI Taxonomy" id="429009"/>
    <lineage>
        <taxon>Bacteria</taxon>
        <taxon>Bacillati</taxon>
        <taxon>Bacillota</taxon>
        <taxon>Clostridia</taxon>
        <taxon>Thermoanaerobacterales</taxon>
        <taxon>Thermoanaerobacteraceae</taxon>
        <taxon>Ammonifex</taxon>
    </lineage>
</organism>
<dbReference type="RefSeq" id="WP_015739507.1">
    <property type="nucleotide sequence ID" value="NC_013385.1"/>
</dbReference>
<evidence type="ECO:0000256" key="3">
    <source>
        <dbReference type="ARBA" id="ARBA00023306"/>
    </source>
</evidence>
<dbReference type="GO" id="GO:1901891">
    <property type="term" value="P:regulation of cell septum assembly"/>
    <property type="evidence" value="ECO:0007669"/>
    <property type="project" value="InterPro"/>
</dbReference>
<proteinExistence type="predicted"/>
<dbReference type="SUPFAM" id="SSF63848">
    <property type="entry name" value="Cell-division inhibitor MinC, C-terminal domain"/>
    <property type="match status" value="1"/>
</dbReference>
<dbReference type="GO" id="GO:0000902">
    <property type="term" value="P:cell morphogenesis"/>
    <property type="evidence" value="ECO:0007669"/>
    <property type="project" value="InterPro"/>
</dbReference>
<dbReference type="Pfam" id="PF03775">
    <property type="entry name" value="MinC_C"/>
    <property type="match status" value="1"/>
</dbReference>
<evidence type="ECO:0000256" key="1">
    <source>
        <dbReference type="ARBA" id="ARBA00022618"/>
    </source>
</evidence>
<dbReference type="PANTHER" id="PTHR34108">
    <property type="entry name" value="SEPTUM SITE-DETERMINING PROTEIN MINC"/>
    <property type="match status" value="1"/>
</dbReference>
<dbReference type="GO" id="GO:0000917">
    <property type="term" value="P:division septum assembly"/>
    <property type="evidence" value="ECO:0007669"/>
    <property type="project" value="UniProtKB-KW"/>
</dbReference>
<evidence type="ECO:0000313" key="7">
    <source>
        <dbReference type="Proteomes" id="UP000002620"/>
    </source>
</evidence>
<keyword evidence="7" id="KW-1185">Reference proteome</keyword>
<dbReference type="STRING" id="429009.Adeg_1535"/>
<dbReference type="InterPro" id="IPR005526">
    <property type="entry name" value="Septum_form_inhib_MinC_C"/>
</dbReference>
<comment type="subunit">
    <text evidence="4">Interacts with MinD and FtsZ.</text>
</comment>
<gene>
    <name evidence="6" type="ordered locus">Adeg_1535</name>
</gene>
<feature type="domain" description="Septum formation inhibitor MinC C-terminal" evidence="5">
    <location>
        <begin position="23"/>
        <end position="120"/>
    </location>
</feature>
<evidence type="ECO:0000256" key="4">
    <source>
        <dbReference type="ARBA" id="ARBA00046874"/>
    </source>
</evidence>
<protein>
    <submittedName>
        <fullName evidence="6">Septum formation inhibitor MinC</fullName>
    </submittedName>
</protein>
<name>C9R8K1_AMMDK</name>
<dbReference type="InterPro" id="IPR036145">
    <property type="entry name" value="MinC_C_sf"/>
</dbReference>
<dbReference type="HOGENOM" id="CLU_048711_3_0_9"/>
<dbReference type="Gene3D" id="2.160.20.70">
    <property type="match status" value="1"/>
</dbReference>
<evidence type="ECO:0000256" key="2">
    <source>
        <dbReference type="ARBA" id="ARBA00023210"/>
    </source>
</evidence>
<dbReference type="EMBL" id="CP001785">
    <property type="protein sequence ID" value="ACX52630.1"/>
    <property type="molecule type" value="Genomic_DNA"/>
</dbReference>
<keyword evidence="1" id="KW-0132">Cell division</keyword>
<dbReference type="KEGG" id="adg:Adeg_1535"/>
<dbReference type="AlphaFoldDB" id="C9R8K1"/>
<dbReference type="PANTHER" id="PTHR34108:SF1">
    <property type="entry name" value="SEPTUM SITE-DETERMINING PROTEIN MINC"/>
    <property type="match status" value="1"/>
</dbReference>
<keyword evidence="2" id="KW-0717">Septation</keyword>
<sequence length="127" mass="13336">MGAGQGAMVQVPGVRPERKTILIERTLRSGQSLFYDGNVVILGDVNPGAEVTATGDVIVIGTLRGTVHAGAGGDEEALVVAFRLEPVQLRIANHVSRPPEGMIPSGQPEVARIRDGMVVIEALGFKL</sequence>
<dbReference type="eggNOG" id="COG0850">
    <property type="taxonomic scope" value="Bacteria"/>
</dbReference>
<evidence type="ECO:0000313" key="6">
    <source>
        <dbReference type="EMBL" id="ACX52630.1"/>
    </source>
</evidence>